<dbReference type="Pfam" id="PF18291">
    <property type="entry name" value="HU-HIG"/>
    <property type="match status" value="1"/>
</dbReference>
<dbReference type="Proteomes" id="UP000274578">
    <property type="component" value="Chromosome 1"/>
</dbReference>
<name>A0A448L475_9BACT</name>
<dbReference type="AlphaFoldDB" id="A0A448L475"/>
<protein>
    <submittedName>
        <fullName evidence="3">Putative DNA-binding protein</fullName>
    </submittedName>
</protein>
<feature type="domain" description="HU" evidence="2">
    <location>
        <begin position="1"/>
        <end position="119"/>
    </location>
</feature>
<evidence type="ECO:0000259" key="2">
    <source>
        <dbReference type="Pfam" id="PF18291"/>
    </source>
</evidence>
<keyword evidence="1 3" id="KW-0238">DNA-binding</keyword>
<dbReference type="InterPro" id="IPR041607">
    <property type="entry name" value="HU-HIG"/>
</dbReference>
<dbReference type="GeneID" id="85011654"/>
<organism evidence="3 4">
    <name type="scientific">Segatella oris</name>
    <dbReference type="NCBI Taxonomy" id="28135"/>
    <lineage>
        <taxon>Bacteria</taxon>
        <taxon>Pseudomonadati</taxon>
        <taxon>Bacteroidota</taxon>
        <taxon>Bacteroidia</taxon>
        <taxon>Bacteroidales</taxon>
        <taxon>Prevotellaceae</taxon>
        <taxon>Segatella</taxon>
    </lineage>
</organism>
<evidence type="ECO:0000256" key="1">
    <source>
        <dbReference type="ARBA" id="ARBA00023125"/>
    </source>
</evidence>
<evidence type="ECO:0000313" key="3">
    <source>
        <dbReference type="EMBL" id="VEH14783.1"/>
    </source>
</evidence>
<dbReference type="NCBIfam" id="TIGR01201">
    <property type="entry name" value="HU_rel"/>
    <property type="match status" value="1"/>
</dbReference>
<dbReference type="InterPro" id="IPR010992">
    <property type="entry name" value="IHF-like_DNA-bd_dom_sf"/>
</dbReference>
<dbReference type="Gene3D" id="4.10.520.10">
    <property type="entry name" value="IHF-like DNA-binding proteins"/>
    <property type="match status" value="1"/>
</dbReference>
<dbReference type="GO" id="GO:0003677">
    <property type="term" value="F:DNA binding"/>
    <property type="evidence" value="ECO:0007669"/>
    <property type="project" value="UniProtKB-KW"/>
</dbReference>
<gene>
    <name evidence="3" type="ORF">NCTC13071_00767</name>
</gene>
<accession>A0A448L475</accession>
<dbReference type="KEGG" id="poc:NCTC13071_00767"/>
<dbReference type="SUPFAM" id="SSF47729">
    <property type="entry name" value="IHF-like DNA-binding proteins"/>
    <property type="match status" value="1"/>
</dbReference>
<proteinExistence type="predicted"/>
<evidence type="ECO:0000313" key="4">
    <source>
        <dbReference type="Proteomes" id="UP000274578"/>
    </source>
</evidence>
<dbReference type="EMBL" id="LR134384">
    <property type="protein sequence ID" value="VEH14783.1"/>
    <property type="molecule type" value="Genomic_DNA"/>
</dbReference>
<reference evidence="3 4" key="1">
    <citation type="submission" date="2018-12" db="EMBL/GenBank/DDBJ databases">
        <authorList>
            <consortium name="Pathogen Informatics"/>
        </authorList>
    </citation>
    <scope>NUCLEOTIDE SEQUENCE [LARGE SCALE GENOMIC DNA]</scope>
    <source>
        <strain evidence="3 4">NCTC13071</strain>
    </source>
</reference>
<dbReference type="InterPro" id="IPR005902">
    <property type="entry name" value="HU_DNA-bd_put"/>
</dbReference>
<sequence length="152" mass="16924">MAVIYKIYKNNNKKNAGFGKFYARAMHNGTTNLDDIAAIIERNCSMKKSDVKAVLTELVEVMTAQIQDSKRVKLDGLGTFKIGISTKGAESAAAFNPAKHIKNMRVIFMPEVHVERDSRKHIKALLSGVNVTEMKQYTIEKKKKKPASQPGV</sequence>
<dbReference type="RefSeq" id="WP_004378346.1">
    <property type="nucleotide sequence ID" value="NZ_CAUUIS010000029.1"/>
</dbReference>